<dbReference type="AlphaFoldDB" id="A0AAQ3LY26"/>
<keyword evidence="3" id="KW-1185">Reference proteome</keyword>
<feature type="compositionally biased region" description="Polar residues" evidence="1">
    <location>
        <begin position="45"/>
        <end position="55"/>
    </location>
</feature>
<sequence>MSDALRQSTTDKIGSSMKPDSQKSTLEQTSDSLKSTADSVGKTLQPESQKSTGQKMTDGATSAGDDASKEGKSIIGQAQDALGLGDK</sequence>
<accession>A0AAQ3LY26</accession>
<feature type="compositionally biased region" description="Polar residues" evidence="1">
    <location>
        <begin position="1"/>
        <end position="38"/>
    </location>
</feature>
<dbReference type="Gene3D" id="6.10.280.100">
    <property type="match status" value="1"/>
</dbReference>
<dbReference type="PIRSF" id="PIRSF002590">
    <property type="entry name" value="HSP9/HSP12_fun"/>
    <property type="match status" value="1"/>
</dbReference>
<reference evidence="2 3" key="1">
    <citation type="submission" date="2023-11" db="EMBL/GenBank/DDBJ databases">
        <title>An acidophilic fungus is an integral part of prey digestion in a carnivorous sundew plant.</title>
        <authorList>
            <person name="Tsai I.J."/>
        </authorList>
    </citation>
    <scope>NUCLEOTIDE SEQUENCE [LARGE SCALE GENOMIC DNA]</scope>
    <source>
        <strain evidence="2">169a</strain>
    </source>
</reference>
<dbReference type="Pfam" id="PF04119">
    <property type="entry name" value="HSP9_HSP12"/>
    <property type="match status" value="1"/>
</dbReference>
<feature type="region of interest" description="Disordered" evidence="1">
    <location>
        <begin position="1"/>
        <end position="87"/>
    </location>
</feature>
<dbReference type="InterPro" id="IPR007250">
    <property type="entry name" value="HSP9_HSP12"/>
</dbReference>
<name>A0AAQ3LY26_9PEZI</name>
<organism evidence="2 3">
    <name type="scientific">Acrodontium crateriforme</name>
    <dbReference type="NCBI Taxonomy" id="150365"/>
    <lineage>
        <taxon>Eukaryota</taxon>
        <taxon>Fungi</taxon>
        <taxon>Dikarya</taxon>
        <taxon>Ascomycota</taxon>
        <taxon>Pezizomycotina</taxon>
        <taxon>Dothideomycetes</taxon>
        <taxon>Dothideomycetidae</taxon>
        <taxon>Mycosphaerellales</taxon>
        <taxon>Teratosphaeriaceae</taxon>
        <taxon>Acrodontium</taxon>
    </lineage>
</organism>
<dbReference type="EMBL" id="CP138580">
    <property type="protein sequence ID" value="WPG97767.1"/>
    <property type="molecule type" value="Genomic_DNA"/>
</dbReference>
<protein>
    <submittedName>
        <fullName evidence="2">Uncharacterized protein</fullName>
    </submittedName>
</protein>
<dbReference type="Proteomes" id="UP001303373">
    <property type="component" value="Chromosome 1"/>
</dbReference>
<evidence type="ECO:0000313" key="3">
    <source>
        <dbReference type="Proteomes" id="UP001303373"/>
    </source>
</evidence>
<evidence type="ECO:0000256" key="1">
    <source>
        <dbReference type="SAM" id="MobiDB-lite"/>
    </source>
</evidence>
<gene>
    <name evidence="2" type="ORF">R9X50_00054800</name>
</gene>
<evidence type="ECO:0000313" key="2">
    <source>
        <dbReference type="EMBL" id="WPG97767.1"/>
    </source>
</evidence>
<proteinExistence type="predicted"/>